<dbReference type="KEGG" id="fli:Fleli_0305"/>
<organism evidence="1 2">
    <name type="scientific">Bernardetia litoralis (strain ATCC 23117 / DSM 6794 / NBRC 15988 / NCIMB 1366 / Fx l1 / Sio-4)</name>
    <name type="common">Flexibacter litoralis</name>
    <dbReference type="NCBI Taxonomy" id="880071"/>
    <lineage>
        <taxon>Bacteria</taxon>
        <taxon>Pseudomonadati</taxon>
        <taxon>Bacteroidota</taxon>
        <taxon>Cytophagia</taxon>
        <taxon>Cytophagales</taxon>
        <taxon>Bernardetiaceae</taxon>
        <taxon>Bernardetia</taxon>
    </lineage>
</organism>
<proteinExistence type="predicted"/>
<gene>
    <name evidence="1" type="ordered locus">Fleli_0305</name>
</gene>
<dbReference type="EMBL" id="CP003345">
    <property type="protein sequence ID" value="AFM02792.1"/>
    <property type="molecule type" value="Genomic_DNA"/>
</dbReference>
<name>I4AFQ7_BERLS</name>
<reference evidence="2" key="1">
    <citation type="submission" date="2012-06" db="EMBL/GenBank/DDBJ databases">
        <title>The complete genome of Flexibacter litoralis DSM 6794.</title>
        <authorList>
            <person name="Lucas S."/>
            <person name="Copeland A."/>
            <person name="Lapidus A."/>
            <person name="Glavina del Rio T."/>
            <person name="Dalin E."/>
            <person name="Tice H."/>
            <person name="Bruce D."/>
            <person name="Goodwin L."/>
            <person name="Pitluck S."/>
            <person name="Peters L."/>
            <person name="Ovchinnikova G."/>
            <person name="Lu M."/>
            <person name="Kyrpides N."/>
            <person name="Mavromatis K."/>
            <person name="Ivanova N."/>
            <person name="Brettin T."/>
            <person name="Detter J.C."/>
            <person name="Han C."/>
            <person name="Larimer F."/>
            <person name="Land M."/>
            <person name="Hauser L."/>
            <person name="Markowitz V."/>
            <person name="Cheng J.-F."/>
            <person name="Hugenholtz P."/>
            <person name="Woyke T."/>
            <person name="Wu D."/>
            <person name="Spring S."/>
            <person name="Lang E."/>
            <person name="Kopitz M."/>
            <person name="Brambilla E."/>
            <person name="Klenk H.-P."/>
            <person name="Eisen J.A."/>
        </authorList>
    </citation>
    <scope>NUCLEOTIDE SEQUENCE [LARGE SCALE GENOMIC DNA]</scope>
    <source>
        <strain evidence="2">ATCC 23117 / DSM 6794 / NBRC 15988 / NCIMB 1366 / Sio-4</strain>
    </source>
</reference>
<dbReference type="OrthoDB" id="667380at2"/>
<evidence type="ECO:0008006" key="3">
    <source>
        <dbReference type="Google" id="ProtNLM"/>
    </source>
</evidence>
<keyword evidence="2" id="KW-1185">Reference proteome</keyword>
<protein>
    <recommendedName>
        <fullName evidence="3">Transcription elongation factor</fullName>
    </recommendedName>
</protein>
<dbReference type="Proteomes" id="UP000006054">
    <property type="component" value="Chromosome"/>
</dbReference>
<evidence type="ECO:0000313" key="2">
    <source>
        <dbReference type="Proteomes" id="UP000006054"/>
    </source>
</evidence>
<dbReference type="AlphaFoldDB" id="I4AFQ7"/>
<accession>I4AFQ7</accession>
<dbReference type="HOGENOM" id="CLU_134999_0_1_10"/>
<dbReference type="STRING" id="880071.Fleli_0305"/>
<sequence length="162" mass="18236">MATLPTNTETNILLKKQLLEAAHKKQLEIANDAKSAMNEAQAGANEEKGSMEEKFESFRTQLQQDRDMYAKQFVEAKDKLEILSRMSSQKINSSVDLGAVVVTDVNQKFYISISLAELKINDKPSSYFAISTAAPIYEAMRGKKKGESFEFRGKMIKIIDLF</sequence>
<dbReference type="RefSeq" id="WP_014796255.1">
    <property type="nucleotide sequence ID" value="NC_018018.1"/>
</dbReference>
<dbReference type="eggNOG" id="COG0782">
    <property type="taxonomic scope" value="Bacteria"/>
</dbReference>
<evidence type="ECO:0000313" key="1">
    <source>
        <dbReference type="EMBL" id="AFM02792.1"/>
    </source>
</evidence>